<dbReference type="GO" id="GO:0046872">
    <property type="term" value="F:metal ion binding"/>
    <property type="evidence" value="ECO:0007669"/>
    <property type="project" value="UniProtKB-KW"/>
</dbReference>
<dbReference type="RefSeq" id="WP_097151305.1">
    <property type="nucleotide sequence ID" value="NZ_OBQC01000038.1"/>
</dbReference>
<comment type="similarity">
    <text evidence="8">Belongs to the bacterial reverse transcriptase family.</text>
</comment>
<dbReference type="Pfam" id="PF08388">
    <property type="entry name" value="GIIM"/>
    <property type="match status" value="1"/>
</dbReference>
<dbReference type="InterPro" id="IPR013597">
    <property type="entry name" value="Mat_intron_G2"/>
</dbReference>
<dbReference type="Proteomes" id="UP000219252">
    <property type="component" value="Unassembled WGS sequence"/>
</dbReference>
<evidence type="ECO:0000256" key="8">
    <source>
        <dbReference type="ARBA" id="ARBA00034120"/>
    </source>
</evidence>
<dbReference type="Gene3D" id="3.30.70.270">
    <property type="match status" value="1"/>
</dbReference>
<evidence type="ECO:0000256" key="1">
    <source>
        <dbReference type="ARBA" id="ARBA00012493"/>
    </source>
</evidence>
<comment type="catalytic activity">
    <reaction evidence="9">
        <text>DNA(n) + a 2'-deoxyribonucleoside 5'-triphosphate = DNA(n+1) + diphosphate</text>
        <dbReference type="Rhea" id="RHEA:22508"/>
        <dbReference type="Rhea" id="RHEA-COMP:17339"/>
        <dbReference type="Rhea" id="RHEA-COMP:17340"/>
        <dbReference type="ChEBI" id="CHEBI:33019"/>
        <dbReference type="ChEBI" id="CHEBI:61560"/>
        <dbReference type="ChEBI" id="CHEBI:173112"/>
        <dbReference type="EC" id="2.7.7.49"/>
    </reaction>
</comment>
<evidence type="ECO:0000256" key="4">
    <source>
        <dbReference type="ARBA" id="ARBA00022723"/>
    </source>
</evidence>
<evidence type="ECO:0000313" key="12">
    <source>
        <dbReference type="Proteomes" id="UP000219252"/>
    </source>
</evidence>
<dbReference type="PANTHER" id="PTHR34047">
    <property type="entry name" value="NUCLEAR INTRON MATURASE 1, MITOCHONDRIAL-RELATED"/>
    <property type="match status" value="1"/>
</dbReference>
<name>A0A285UTX5_9BACL</name>
<evidence type="ECO:0000256" key="5">
    <source>
        <dbReference type="ARBA" id="ARBA00022842"/>
    </source>
</evidence>
<dbReference type="EC" id="2.7.7.49" evidence="1"/>
<keyword evidence="4" id="KW-0479">Metal-binding</keyword>
<dbReference type="CDD" id="cd01651">
    <property type="entry name" value="RT_G2_intron"/>
    <property type="match status" value="1"/>
</dbReference>
<dbReference type="SUPFAM" id="SSF56672">
    <property type="entry name" value="DNA/RNA polymerases"/>
    <property type="match status" value="1"/>
</dbReference>
<sequence length="461" mass="53784">MQRPQKTSQDGCLQRDRLETEEYARACSAVFKEVGRQDGIDLIDKVIDSNNLFRACKKVKANKGAPGIDGMTVDELFGHVSKYLHHLKRKLKDGSYKPLPVKRVEIPKPDGTKRKLGIPCVRDRMVQQAIYQVIGGIIDPKFSESSYGFRPNRNQHQAIKKSIKYYEQGYKVVVDCDLKSYFDTINHQKLMEYLKVFIKDKVILKLIWKFLKSGILENGLTKPTEFGAPQGGVLSPILSNVYLNQLDIELERRGHKFVRFADDFCIYVKSKRAGERVLDSVTKFLEKELKLTVNKTKSKVGSPTKLKFLGFCIHNTSKGTGCRPHHSAKKRFKDKIKYKTRRNRSGSFEDIAKEINQVTVGWINYYGISFMKKFIKEIGMWLNHRLRQLIWKRWKKTKTKYYQLRRLGIPNEEAWKVANSRKGYWRISRSETLQKAIKINTLFKWGIKDLNNLYEQRYSSY</sequence>
<dbReference type="Pfam" id="PF00078">
    <property type="entry name" value="RVT_1"/>
    <property type="match status" value="1"/>
</dbReference>
<dbReference type="InterPro" id="IPR051083">
    <property type="entry name" value="GrpII_Intron_Splice-Mob/Def"/>
</dbReference>
<dbReference type="OrthoDB" id="9793236at2"/>
<evidence type="ECO:0000256" key="9">
    <source>
        <dbReference type="ARBA" id="ARBA00048173"/>
    </source>
</evidence>
<evidence type="ECO:0000256" key="6">
    <source>
        <dbReference type="ARBA" id="ARBA00022918"/>
    </source>
</evidence>
<dbReference type="GO" id="GO:0003723">
    <property type="term" value="F:RNA binding"/>
    <property type="evidence" value="ECO:0007669"/>
    <property type="project" value="InterPro"/>
</dbReference>
<reference evidence="12" key="1">
    <citation type="submission" date="2017-08" db="EMBL/GenBank/DDBJ databases">
        <authorList>
            <person name="Varghese N."/>
            <person name="Submissions S."/>
        </authorList>
    </citation>
    <scope>NUCLEOTIDE SEQUENCE [LARGE SCALE GENOMIC DNA]</scope>
    <source>
        <strain evidence="12">JC23</strain>
    </source>
</reference>
<dbReference type="InterPro" id="IPR043128">
    <property type="entry name" value="Rev_trsase/Diguanyl_cyclase"/>
</dbReference>
<evidence type="ECO:0000256" key="7">
    <source>
        <dbReference type="ARBA" id="ARBA00023118"/>
    </source>
</evidence>
<dbReference type="GO" id="GO:0003964">
    <property type="term" value="F:RNA-directed DNA polymerase activity"/>
    <property type="evidence" value="ECO:0007669"/>
    <property type="project" value="UniProtKB-KW"/>
</dbReference>
<proteinExistence type="inferred from homology"/>
<dbReference type="AlphaFoldDB" id="A0A285UTX5"/>
<evidence type="ECO:0000259" key="10">
    <source>
        <dbReference type="PROSITE" id="PS50878"/>
    </source>
</evidence>
<feature type="domain" description="Reverse transcriptase" evidence="10">
    <location>
        <begin position="87"/>
        <end position="313"/>
    </location>
</feature>
<protein>
    <recommendedName>
        <fullName evidence="1">RNA-directed DNA polymerase</fullName>
        <ecNumber evidence="1">2.7.7.49</ecNumber>
    </recommendedName>
</protein>
<evidence type="ECO:0000256" key="2">
    <source>
        <dbReference type="ARBA" id="ARBA00022679"/>
    </source>
</evidence>
<evidence type="ECO:0000256" key="3">
    <source>
        <dbReference type="ARBA" id="ARBA00022695"/>
    </source>
</evidence>
<keyword evidence="5" id="KW-0460">Magnesium</keyword>
<dbReference type="PRINTS" id="PR00866">
    <property type="entry name" value="RNADNAPOLMS"/>
</dbReference>
<dbReference type="InterPro" id="IPR000123">
    <property type="entry name" value="Reverse_transcriptase_msDNA"/>
</dbReference>
<dbReference type="PANTHER" id="PTHR34047:SF8">
    <property type="entry name" value="PROTEIN YKFC"/>
    <property type="match status" value="1"/>
</dbReference>
<dbReference type="InterPro" id="IPR000477">
    <property type="entry name" value="RT_dom"/>
</dbReference>
<dbReference type="NCBIfam" id="TIGR04416">
    <property type="entry name" value="group_II_RT_mat"/>
    <property type="match status" value="1"/>
</dbReference>
<organism evidence="11 12">
    <name type="scientific">Ureibacillus acetophenoni</name>
    <dbReference type="NCBI Taxonomy" id="614649"/>
    <lineage>
        <taxon>Bacteria</taxon>
        <taxon>Bacillati</taxon>
        <taxon>Bacillota</taxon>
        <taxon>Bacilli</taxon>
        <taxon>Bacillales</taxon>
        <taxon>Caryophanaceae</taxon>
        <taxon>Ureibacillus</taxon>
    </lineage>
</organism>
<dbReference type="InterPro" id="IPR043502">
    <property type="entry name" value="DNA/RNA_pol_sf"/>
</dbReference>
<keyword evidence="12" id="KW-1185">Reference proteome</keyword>
<keyword evidence="2" id="KW-0808">Transferase</keyword>
<keyword evidence="3" id="KW-0548">Nucleotidyltransferase</keyword>
<dbReference type="PROSITE" id="PS50878">
    <property type="entry name" value="RT_POL"/>
    <property type="match status" value="1"/>
</dbReference>
<dbReference type="EMBL" id="OBQC01000038">
    <property type="protein sequence ID" value="SOC45137.1"/>
    <property type="molecule type" value="Genomic_DNA"/>
</dbReference>
<gene>
    <name evidence="11" type="ORF">SAMN05877842_1383</name>
</gene>
<accession>A0A285UTX5</accession>
<dbReference type="InterPro" id="IPR030931">
    <property type="entry name" value="Group_II_RT_mat"/>
</dbReference>
<dbReference type="GO" id="GO:0051607">
    <property type="term" value="P:defense response to virus"/>
    <property type="evidence" value="ECO:0007669"/>
    <property type="project" value="UniProtKB-KW"/>
</dbReference>
<keyword evidence="6 11" id="KW-0695">RNA-directed DNA polymerase</keyword>
<evidence type="ECO:0000313" key="11">
    <source>
        <dbReference type="EMBL" id="SOC45137.1"/>
    </source>
</evidence>
<keyword evidence="7" id="KW-0051">Antiviral defense</keyword>